<reference evidence="1 2" key="2">
    <citation type="journal article" date="2022" name="Mol. Ecol. Resour.">
        <title>The genomes of chicory, endive, great burdock and yacon provide insights into Asteraceae paleo-polyploidization history and plant inulin production.</title>
        <authorList>
            <person name="Fan W."/>
            <person name="Wang S."/>
            <person name="Wang H."/>
            <person name="Wang A."/>
            <person name="Jiang F."/>
            <person name="Liu H."/>
            <person name="Zhao H."/>
            <person name="Xu D."/>
            <person name="Zhang Y."/>
        </authorList>
    </citation>
    <scope>NUCLEOTIDE SEQUENCE [LARGE SCALE GENOMIC DNA]</scope>
    <source>
        <strain evidence="2">cv. Punajuju</strain>
        <tissue evidence="1">Leaves</tissue>
    </source>
</reference>
<proteinExistence type="predicted"/>
<gene>
    <name evidence="1" type="ORF">L2E82_25117</name>
</gene>
<protein>
    <submittedName>
        <fullName evidence="1">Uncharacterized protein</fullName>
    </submittedName>
</protein>
<dbReference type="Proteomes" id="UP001055811">
    <property type="component" value="Linkage Group LG04"/>
</dbReference>
<comment type="caution">
    <text evidence="1">The sequence shown here is derived from an EMBL/GenBank/DDBJ whole genome shotgun (WGS) entry which is preliminary data.</text>
</comment>
<accession>A0ACB9E3L9</accession>
<evidence type="ECO:0000313" key="2">
    <source>
        <dbReference type="Proteomes" id="UP001055811"/>
    </source>
</evidence>
<name>A0ACB9E3L9_CICIN</name>
<keyword evidence="2" id="KW-1185">Reference proteome</keyword>
<reference evidence="2" key="1">
    <citation type="journal article" date="2022" name="Mol. Ecol. Resour.">
        <title>The genomes of chicory, endive, great burdock and yacon provide insights into Asteraceae palaeo-polyploidization history and plant inulin production.</title>
        <authorList>
            <person name="Fan W."/>
            <person name="Wang S."/>
            <person name="Wang H."/>
            <person name="Wang A."/>
            <person name="Jiang F."/>
            <person name="Liu H."/>
            <person name="Zhao H."/>
            <person name="Xu D."/>
            <person name="Zhang Y."/>
        </authorList>
    </citation>
    <scope>NUCLEOTIDE SEQUENCE [LARGE SCALE GENOMIC DNA]</scope>
    <source>
        <strain evidence="2">cv. Punajuju</strain>
    </source>
</reference>
<organism evidence="1 2">
    <name type="scientific">Cichorium intybus</name>
    <name type="common">Chicory</name>
    <dbReference type="NCBI Taxonomy" id="13427"/>
    <lineage>
        <taxon>Eukaryota</taxon>
        <taxon>Viridiplantae</taxon>
        <taxon>Streptophyta</taxon>
        <taxon>Embryophyta</taxon>
        <taxon>Tracheophyta</taxon>
        <taxon>Spermatophyta</taxon>
        <taxon>Magnoliopsida</taxon>
        <taxon>eudicotyledons</taxon>
        <taxon>Gunneridae</taxon>
        <taxon>Pentapetalae</taxon>
        <taxon>asterids</taxon>
        <taxon>campanulids</taxon>
        <taxon>Asterales</taxon>
        <taxon>Asteraceae</taxon>
        <taxon>Cichorioideae</taxon>
        <taxon>Cichorieae</taxon>
        <taxon>Cichoriinae</taxon>
        <taxon>Cichorium</taxon>
    </lineage>
</organism>
<dbReference type="EMBL" id="CM042012">
    <property type="protein sequence ID" value="KAI3753072.1"/>
    <property type="molecule type" value="Genomic_DNA"/>
</dbReference>
<sequence length="109" mass="12538">MFWKQVMSVAAWFVTMLCTVVVIYRRRKRCIRYSRSRNRARVDRLLEVVNAAGNSLANKIKQASEIMSEAIEGADVDVETKMRNVSSEMAKIASLSGVEMFRAMNRMRD</sequence>
<evidence type="ECO:0000313" key="1">
    <source>
        <dbReference type="EMBL" id="KAI3753072.1"/>
    </source>
</evidence>